<dbReference type="GO" id="GO:0051287">
    <property type="term" value="F:NAD binding"/>
    <property type="evidence" value="ECO:0007669"/>
    <property type="project" value="InterPro"/>
</dbReference>
<accession>R7UQW3</accession>
<evidence type="ECO:0000256" key="2">
    <source>
        <dbReference type="ARBA" id="ARBA00023002"/>
    </source>
</evidence>
<dbReference type="InterPro" id="IPR013328">
    <property type="entry name" value="6PGD_dom2"/>
</dbReference>
<dbReference type="EMBL" id="AMQN01001043">
    <property type="status" value="NOT_ANNOTATED_CDS"/>
    <property type="molecule type" value="Genomic_DNA"/>
</dbReference>
<feature type="domain" description="6-phosphogluconate dehydrogenase NADP-binding" evidence="6">
    <location>
        <begin position="2"/>
        <end position="161"/>
    </location>
</feature>
<dbReference type="PANTHER" id="PTHR43580">
    <property type="entry name" value="OXIDOREDUCTASE GLYR1-RELATED"/>
    <property type="match status" value="1"/>
</dbReference>
<dbReference type="InterPro" id="IPR006115">
    <property type="entry name" value="6PGDH_NADP-bd"/>
</dbReference>
<evidence type="ECO:0000259" key="6">
    <source>
        <dbReference type="Pfam" id="PF03446"/>
    </source>
</evidence>
<evidence type="ECO:0000259" key="7">
    <source>
        <dbReference type="Pfam" id="PF14833"/>
    </source>
</evidence>
<dbReference type="InterPro" id="IPR029154">
    <property type="entry name" value="HIBADH-like_NADP-bd"/>
</dbReference>
<comment type="similarity">
    <text evidence="1">Belongs to the HIBADH-related family. NP60 subfamily.</text>
</comment>
<organism evidence="8">
    <name type="scientific">Capitella teleta</name>
    <name type="common">Polychaete worm</name>
    <dbReference type="NCBI Taxonomy" id="283909"/>
    <lineage>
        <taxon>Eukaryota</taxon>
        <taxon>Metazoa</taxon>
        <taxon>Spiralia</taxon>
        <taxon>Lophotrochozoa</taxon>
        <taxon>Annelida</taxon>
        <taxon>Polychaeta</taxon>
        <taxon>Sedentaria</taxon>
        <taxon>Scolecida</taxon>
        <taxon>Capitellidae</taxon>
        <taxon>Capitella</taxon>
    </lineage>
</organism>
<dbReference type="Pfam" id="PF14833">
    <property type="entry name" value="NAD_binding_11"/>
    <property type="match status" value="1"/>
</dbReference>
<dbReference type="Pfam" id="PF03446">
    <property type="entry name" value="NAD_binding_2"/>
    <property type="match status" value="1"/>
</dbReference>
<dbReference type="GO" id="GO:0140673">
    <property type="term" value="P:transcription elongation-coupled chromatin remodeling"/>
    <property type="evidence" value="ECO:0007669"/>
    <property type="project" value="TreeGrafter"/>
</dbReference>
<sequence length="287" mass="30675">MKIGFLGLGTMGTGIVTNLLRSGHEVTVWNRTPSKCREFVKEGALKATSPAEVIQDCDITFSCVSDPTALKDLVFGNCGVLQGICQGKAYVDMSTVDVDTITDVHEAVTVRGGRFLEAPIIGSKDSSCNGQLLILAAGDQTLYEDCFSCFEAMGRKSFFLGEVGSASKMQLISGLCSSTVLAGLAESLALAEKVGLDQDQVLQILSMSSVNCQLIKQKGIAMTTSEFSDPNYKLHLCQKDLRLAVNMSDTVDQPLHVGAAVNELFKKAKSKGYGEHDVAAVYRAANL</sequence>
<evidence type="ECO:0000256" key="5">
    <source>
        <dbReference type="ARBA" id="ARBA00034140"/>
    </source>
</evidence>
<dbReference type="OMA" id="NALGCEY"/>
<evidence type="ECO:0000313" key="8">
    <source>
        <dbReference type="EMBL" id="ELU08924.1"/>
    </source>
</evidence>
<dbReference type="InterPro" id="IPR051265">
    <property type="entry name" value="HIBADH-related_NP60_sf"/>
</dbReference>
<protein>
    <recommendedName>
        <fullName evidence="5">Cytokine-like nuclear factor N-PAC</fullName>
    </recommendedName>
    <alternativeName>
        <fullName evidence="4">Glyoxylate reductase 1 homolog</fullName>
    </alternativeName>
</protein>
<reference evidence="8 10" key="2">
    <citation type="journal article" date="2013" name="Nature">
        <title>Insights into bilaterian evolution from three spiralian genomes.</title>
        <authorList>
            <person name="Simakov O."/>
            <person name="Marletaz F."/>
            <person name="Cho S.J."/>
            <person name="Edsinger-Gonzales E."/>
            <person name="Havlak P."/>
            <person name="Hellsten U."/>
            <person name="Kuo D.H."/>
            <person name="Larsson T."/>
            <person name="Lv J."/>
            <person name="Arendt D."/>
            <person name="Savage R."/>
            <person name="Osoegawa K."/>
            <person name="de Jong P."/>
            <person name="Grimwood J."/>
            <person name="Chapman J.A."/>
            <person name="Shapiro H."/>
            <person name="Aerts A."/>
            <person name="Otillar R.P."/>
            <person name="Terry A.Y."/>
            <person name="Boore J.L."/>
            <person name="Grigoriev I.V."/>
            <person name="Lindberg D.R."/>
            <person name="Seaver E.C."/>
            <person name="Weisblat D.A."/>
            <person name="Putnam N.H."/>
            <person name="Rokhsar D.S."/>
        </authorList>
    </citation>
    <scope>NUCLEOTIDE SEQUENCE</scope>
    <source>
        <strain evidence="8 10">I ESC-2004</strain>
    </source>
</reference>
<evidence type="ECO:0000256" key="4">
    <source>
        <dbReference type="ARBA" id="ARBA00030287"/>
    </source>
</evidence>
<keyword evidence="2" id="KW-0560">Oxidoreductase</keyword>
<dbReference type="Proteomes" id="UP000014760">
    <property type="component" value="Unassembled WGS sequence"/>
</dbReference>
<proteinExistence type="inferred from homology"/>
<dbReference type="OrthoDB" id="21615at2759"/>
<evidence type="ECO:0000313" key="9">
    <source>
        <dbReference type="EnsemblMetazoa" id="CapteP178346"/>
    </source>
</evidence>
<dbReference type="FunFam" id="3.40.50.720:FF:000058">
    <property type="entry name" value="Putative oxidoreductase GLYR1 homolog"/>
    <property type="match status" value="1"/>
</dbReference>
<dbReference type="GO" id="GO:0003677">
    <property type="term" value="F:DNA binding"/>
    <property type="evidence" value="ECO:0007669"/>
    <property type="project" value="TreeGrafter"/>
</dbReference>
<evidence type="ECO:0000256" key="1">
    <source>
        <dbReference type="ARBA" id="ARBA00007598"/>
    </source>
</evidence>
<dbReference type="STRING" id="283909.R7UQW3"/>
<dbReference type="EMBL" id="KB298688">
    <property type="protein sequence ID" value="ELU08924.1"/>
    <property type="molecule type" value="Genomic_DNA"/>
</dbReference>
<dbReference type="SUPFAM" id="SSF48179">
    <property type="entry name" value="6-phosphogluconate dehydrogenase C-terminal domain-like"/>
    <property type="match status" value="1"/>
</dbReference>
<reference evidence="10" key="1">
    <citation type="submission" date="2012-12" db="EMBL/GenBank/DDBJ databases">
        <authorList>
            <person name="Hellsten U."/>
            <person name="Grimwood J."/>
            <person name="Chapman J.A."/>
            <person name="Shapiro H."/>
            <person name="Aerts A."/>
            <person name="Otillar R.P."/>
            <person name="Terry A.Y."/>
            <person name="Boore J.L."/>
            <person name="Simakov O."/>
            <person name="Marletaz F."/>
            <person name="Cho S.-J."/>
            <person name="Edsinger-Gonzales E."/>
            <person name="Havlak P."/>
            <person name="Kuo D.-H."/>
            <person name="Larsson T."/>
            <person name="Lv J."/>
            <person name="Arendt D."/>
            <person name="Savage R."/>
            <person name="Osoegawa K."/>
            <person name="de Jong P."/>
            <person name="Lindberg D.R."/>
            <person name="Seaver E.C."/>
            <person name="Weisblat D.A."/>
            <person name="Putnam N.H."/>
            <person name="Grigoriev I.V."/>
            <person name="Rokhsar D.S."/>
        </authorList>
    </citation>
    <scope>NUCLEOTIDE SEQUENCE</scope>
    <source>
        <strain evidence="10">I ESC-2004</strain>
    </source>
</reference>
<dbReference type="Gene3D" id="3.40.50.720">
    <property type="entry name" value="NAD(P)-binding Rossmann-like Domain"/>
    <property type="match status" value="1"/>
</dbReference>
<dbReference type="GO" id="GO:0000785">
    <property type="term" value="C:chromatin"/>
    <property type="evidence" value="ECO:0007669"/>
    <property type="project" value="TreeGrafter"/>
</dbReference>
<evidence type="ECO:0000256" key="3">
    <source>
        <dbReference type="ARBA" id="ARBA00023027"/>
    </source>
</evidence>
<dbReference type="GO" id="GO:0031491">
    <property type="term" value="F:nucleosome binding"/>
    <property type="evidence" value="ECO:0007669"/>
    <property type="project" value="TreeGrafter"/>
</dbReference>
<dbReference type="PIRSF" id="PIRSF000103">
    <property type="entry name" value="HIBADH"/>
    <property type="match status" value="1"/>
</dbReference>
<keyword evidence="10" id="KW-1185">Reference proteome</keyword>
<dbReference type="InterPro" id="IPR015815">
    <property type="entry name" value="HIBADH-related"/>
</dbReference>
<keyword evidence="3" id="KW-0520">NAD</keyword>
<dbReference type="InterPro" id="IPR036291">
    <property type="entry name" value="NAD(P)-bd_dom_sf"/>
</dbReference>
<dbReference type="AlphaFoldDB" id="R7UQW3"/>
<dbReference type="HOGENOM" id="CLU_035117_0_0_1"/>
<reference evidence="9" key="3">
    <citation type="submission" date="2015-06" db="UniProtKB">
        <authorList>
            <consortium name="EnsemblMetazoa"/>
        </authorList>
    </citation>
    <scope>IDENTIFICATION</scope>
</reference>
<name>R7UQW3_CAPTE</name>
<dbReference type="GO" id="GO:0016491">
    <property type="term" value="F:oxidoreductase activity"/>
    <property type="evidence" value="ECO:0007669"/>
    <property type="project" value="UniProtKB-KW"/>
</dbReference>
<gene>
    <name evidence="8" type="ORF">CAPTEDRAFT_178346</name>
</gene>
<dbReference type="InterPro" id="IPR008927">
    <property type="entry name" value="6-PGluconate_DH-like_C_sf"/>
</dbReference>
<dbReference type="Gene3D" id="1.10.1040.10">
    <property type="entry name" value="N-(1-d-carboxylethyl)-l-norvaline Dehydrogenase, domain 2"/>
    <property type="match status" value="1"/>
</dbReference>
<dbReference type="EnsemblMetazoa" id="CapteT178346">
    <property type="protein sequence ID" value="CapteP178346"/>
    <property type="gene ID" value="CapteG178346"/>
</dbReference>
<evidence type="ECO:0000313" key="10">
    <source>
        <dbReference type="Proteomes" id="UP000014760"/>
    </source>
</evidence>
<dbReference type="GO" id="GO:0050661">
    <property type="term" value="F:NADP binding"/>
    <property type="evidence" value="ECO:0007669"/>
    <property type="project" value="InterPro"/>
</dbReference>
<feature type="domain" description="3-hydroxyisobutyrate dehydrogenase-like NAD-binding" evidence="7">
    <location>
        <begin position="164"/>
        <end position="284"/>
    </location>
</feature>
<dbReference type="SUPFAM" id="SSF51735">
    <property type="entry name" value="NAD(P)-binding Rossmann-fold domains"/>
    <property type="match status" value="1"/>
</dbReference>
<dbReference type="PANTHER" id="PTHR43580:SF2">
    <property type="entry name" value="CYTOKINE-LIKE NUCLEAR FACTOR N-PAC"/>
    <property type="match status" value="1"/>
</dbReference>